<evidence type="ECO:0000313" key="5">
    <source>
        <dbReference type="Proteomes" id="UP000032552"/>
    </source>
</evidence>
<keyword evidence="1" id="KW-1133">Transmembrane helix</keyword>
<feature type="transmembrane region" description="Helical" evidence="1">
    <location>
        <begin position="331"/>
        <end position="355"/>
    </location>
</feature>
<keyword evidence="1" id="KW-0812">Transmembrane</keyword>
<dbReference type="Pfam" id="PF11797">
    <property type="entry name" value="WxLIP_HBD"/>
    <property type="match status" value="1"/>
</dbReference>
<accession>A0A0C9PK92</accession>
<reference evidence="5" key="1">
    <citation type="submission" date="2014-05" db="EMBL/GenBank/DDBJ databases">
        <title>Whole genome sequencing of Lactobacillus casei NRIC0644.</title>
        <authorList>
            <person name="Atarashi H."/>
            <person name="Yoshida Y."/>
            <person name="Fujimura S."/>
            <person name="Tanaka N."/>
            <person name="Shiwa Y."/>
            <person name="Yoshikawa H."/>
            <person name="Okada S."/>
            <person name="Nakagawa J."/>
        </authorList>
    </citation>
    <scope>NUCLEOTIDE SEQUENCE [LARGE SCALE GENOMIC DNA]</scope>
    <source>
        <strain evidence="5">NRIC0644</strain>
    </source>
</reference>
<dbReference type="InterPro" id="IPR021759">
    <property type="entry name" value="WxLIP_HBD"/>
</dbReference>
<feature type="domain" description="WxL Interacting Protein peptidoglycan binding" evidence="2">
    <location>
        <begin position="55"/>
        <end position="176"/>
    </location>
</feature>
<proteinExistence type="predicted"/>
<comment type="caution">
    <text evidence="4">The sequence shown here is derived from an EMBL/GenBank/DDBJ whole genome shotgun (WGS) entry which is preliminary data.</text>
</comment>
<keyword evidence="1" id="KW-0472">Membrane</keyword>
<sequence length="372" mass="41907">MASINSIGGTAMTFANFKSKAGLIRKAAIFAAFLLLTIAKPVNLTQAATQQESSFSVTTNQNTYQRNTELPYFDLLMGPGKTTTLSVNVINNDEATHRYTISINRAVTNTNTIIDYGQTKSEPMVGLNQKFNMTSIVSPRTQKITIPGHQQKVVKFKVTMPKITLKGVLLGGVHVRQEIEKKEESGYTNRFNFVTTLLMRQSNKSAKANLRLNKVSVTTNNIGVINASLTNTTAAYLTDLTIKSSLFNANNSEKVIAESKQKARSVAPNTKFNYQLPLRKRKLKSGHYILDLTIVSKKTEQTWHWRQTFTISDKDANDVMRITEYYVPTPWWIWVLIGLGVLLLLILLLILWLLFKRRKHDNDDQNESSSNN</sequence>
<name>A0A0C9PK92_LACPA</name>
<protein>
    <submittedName>
        <fullName evidence="4">Uncharacterized protein</fullName>
    </submittedName>
</protein>
<dbReference type="InterPro" id="IPR010317">
    <property type="entry name" value="WxLIP_PGBD"/>
</dbReference>
<dbReference type="Pfam" id="PF06030">
    <property type="entry name" value="WxLIP_PGBD"/>
    <property type="match status" value="1"/>
</dbReference>
<evidence type="ECO:0000259" key="2">
    <source>
        <dbReference type="Pfam" id="PF06030"/>
    </source>
</evidence>
<feature type="domain" description="WxL Interacting Protein host binding" evidence="3">
    <location>
        <begin position="186"/>
        <end position="318"/>
    </location>
</feature>
<evidence type="ECO:0000313" key="4">
    <source>
        <dbReference type="EMBL" id="GAN35421.1"/>
    </source>
</evidence>
<gene>
    <name evidence="4" type="ORF">LC0644_0010</name>
</gene>
<dbReference type="Gene3D" id="1.20.5.930">
    <property type="entry name" value="Bicelle-embedded integrin alpha(iib) transmembrane segment"/>
    <property type="match status" value="1"/>
</dbReference>
<dbReference type="AlphaFoldDB" id="A0A0C9PK92"/>
<dbReference type="EMBL" id="BAYM01000001">
    <property type="protein sequence ID" value="GAN35421.1"/>
    <property type="molecule type" value="Genomic_DNA"/>
</dbReference>
<evidence type="ECO:0000256" key="1">
    <source>
        <dbReference type="SAM" id="Phobius"/>
    </source>
</evidence>
<organism evidence="4 5">
    <name type="scientific">Lacticaseibacillus paracasei NRIC 0644</name>
    <dbReference type="NCBI Taxonomy" id="1435038"/>
    <lineage>
        <taxon>Bacteria</taxon>
        <taxon>Bacillati</taxon>
        <taxon>Bacillota</taxon>
        <taxon>Bacilli</taxon>
        <taxon>Lactobacillales</taxon>
        <taxon>Lactobacillaceae</taxon>
        <taxon>Lacticaseibacillus</taxon>
    </lineage>
</organism>
<evidence type="ECO:0000259" key="3">
    <source>
        <dbReference type="Pfam" id="PF11797"/>
    </source>
</evidence>
<dbReference type="Proteomes" id="UP000032552">
    <property type="component" value="Unassembled WGS sequence"/>
</dbReference>